<keyword evidence="1" id="KW-0812">Transmembrane</keyword>
<organism evidence="2 3">
    <name type="scientific">Fusarium austroafricanum</name>
    <dbReference type="NCBI Taxonomy" id="2364996"/>
    <lineage>
        <taxon>Eukaryota</taxon>
        <taxon>Fungi</taxon>
        <taxon>Dikarya</taxon>
        <taxon>Ascomycota</taxon>
        <taxon>Pezizomycotina</taxon>
        <taxon>Sordariomycetes</taxon>
        <taxon>Hypocreomycetidae</taxon>
        <taxon>Hypocreales</taxon>
        <taxon>Nectriaceae</taxon>
        <taxon>Fusarium</taxon>
        <taxon>Fusarium concolor species complex</taxon>
    </lineage>
</organism>
<keyword evidence="3" id="KW-1185">Reference proteome</keyword>
<protein>
    <submittedName>
        <fullName evidence="2">Uncharacterized protein</fullName>
    </submittedName>
</protein>
<accession>A0A8H4K2M9</accession>
<keyword evidence="1" id="KW-1133">Transmembrane helix</keyword>
<keyword evidence="1" id="KW-0472">Membrane</keyword>
<dbReference type="Proteomes" id="UP000605986">
    <property type="component" value="Unassembled WGS sequence"/>
</dbReference>
<sequence>MPAITSLVDSSTEARGSIFNSRPSLEQIQRRSEIFRRAGGPSIKMDALYIGTFAVVGAAVPFTACLCGFGEKVPRYDEVILHVASLELLFPFCIYSASNRIFGMDES</sequence>
<reference evidence="2" key="1">
    <citation type="submission" date="2020-01" db="EMBL/GenBank/DDBJ databases">
        <title>Identification and distribution of gene clusters putatively required for synthesis of sphingolipid metabolism inhibitors in phylogenetically diverse species of the filamentous fungus Fusarium.</title>
        <authorList>
            <person name="Kim H.-S."/>
            <person name="Busman M."/>
            <person name="Brown D.W."/>
            <person name="Divon H."/>
            <person name="Uhlig S."/>
            <person name="Proctor R.H."/>
        </authorList>
    </citation>
    <scope>NUCLEOTIDE SEQUENCE</scope>
    <source>
        <strain evidence="2">NRRL 53441</strain>
    </source>
</reference>
<dbReference type="AlphaFoldDB" id="A0A8H4K2M9"/>
<evidence type="ECO:0000313" key="2">
    <source>
        <dbReference type="EMBL" id="KAF4443545.1"/>
    </source>
</evidence>
<comment type="caution">
    <text evidence="2">The sequence shown here is derived from an EMBL/GenBank/DDBJ whole genome shotgun (WGS) entry which is preliminary data.</text>
</comment>
<proteinExistence type="predicted"/>
<evidence type="ECO:0000313" key="3">
    <source>
        <dbReference type="Proteomes" id="UP000605986"/>
    </source>
</evidence>
<dbReference type="EMBL" id="JAADJG010000572">
    <property type="protein sequence ID" value="KAF4443545.1"/>
    <property type="molecule type" value="Genomic_DNA"/>
</dbReference>
<name>A0A8H4K2M9_9HYPO</name>
<feature type="transmembrane region" description="Helical" evidence="1">
    <location>
        <begin position="47"/>
        <end position="67"/>
    </location>
</feature>
<dbReference type="OrthoDB" id="10565590at2759"/>
<gene>
    <name evidence="2" type="ORF">F53441_11400</name>
</gene>
<evidence type="ECO:0000256" key="1">
    <source>
        <dbReference type="SAM" id="Phobius"/>
    </source>
</evidence>